<dbReference type="AlphaFoldDB" id="A0A0F9BIN3"/>
<dbReference type="EMBL" id="LAZR01037613">
    <property type="protein sequence ID" value="KKL21749.1"/>
    <property type="molecule type" value="Genomic_DNA"/>
</dbReference>
<feature type="domain" description="PIN" evidence="1">
    <location>
        <begin position="10"/>
        <end position="132"/>
    </location>
</feature>
<organism evidence="2">
    <name type="scientific">marine sediment metagenome</name>
    <dbReference type="NCBI Taxonomy" id="412755"/>
    <lineage>
        <taxon>unclassified sequences</taxon>
        <taxon>metagenomes</taxon>
        <taxon>ecological metagenomes</taxon>
    </lineage>
</organism>
<protein>
    <recommendedName>
        <fullName evidence="1">PIN domain-containing protein</fullName>
    </recommendedName>
</protein>
<accession>A0A0F9BIN3</accession>
<name>A0A0F9BIN3_9ZZZZ</name>
<evidence type="ECO:0000259" key="1">
    <source>
        <dbReference type="Pfam" id="PF01850"/>
    </source>
</evidence>
<dbReference type="InterPro" id="IPR002716">
    <property type="entry name" value="PIN_dom"/>
</dbReference>
<dbReference type="InterPro" id="IPR029060">
    <property type="entry name" value="PIN-like_dom_sf"/>
</dbReference>
<dbReference type="SUPFAM" id="SSF88723">
    <property type="entry name" value="PIN domain-like"/>
    <property type="match status" value="1"/>
</dbReference>
<gene>
    <name evidence="2" type="ORF">LCGC14_2442350</name>
</gene>
<feature type="non-terminal residue" evidence="2">
    <location>
        <position position="1"/>
    </location>
</feature>
<comment type="caution">
    <text evidence="2">The sequence shown here is derived from an EMBL/GenBank/DDBJ whole genome shotgun (WGS) entry which is preliminary data.</text>
</comment>
<dbReference type="CDD" id="cd18692">
    <property type="entry name" value="PIN_VapC-like"/>
    <property type="match status" value="1"/>
</dbReference>
<sequence>SMRNDWNAFLIDTNILVYAHDPRHRRKQERTFLVLGGLISSGRAVLSVQCLSEFFSAATRRLPEPLEPVAAMVQVERLIRACRVLDLTPAAVLEGCRGSTQYGLSIWDALIWAVGKLNQVPYILTEDAEHERFLEGVRFLNPFHPTFDLANLQQA</sequence>
<proteinExistence type="predicted"/>
<dbReference type="Gene3D" id="3.40.50.1010">
    <property type="entry name" value="5'-nuclease"/>
    <property type="match status" value="1"/>
</dbReference>
<reference evidence="2" key="1">
    <citation type="journal article" date="2015" name="Nature">
        <title>Complex archaea that bridge the gap between prokaryotes and eukaryotes.</title>
        <authorList>
            <person name="Spang A."/>
            <person name="Saw J.H."/>
            <person name="Jorgensen S.L."/>
            <person name="Zaremba-Niedzwiedzka K."/>
            <person name="Martijn J."/>
            <person name="Lind A.E."/>
            <person name="van Eijk R."/>
            <person name="Schleper C."/>
            <person name="Guy L."/>
            <person name="Ettema T.J."/>
        </authorList>
    </citation>
    <scope>NUCLEOTIDE SEQUENCE</scope>
</reference>
<evidence type="ECO:0000313" key="2">
    <source>
        <dbReference type="EMBL" id="KKL21749.1"/>
    </source>
</evidence>
<dbReference type="Pfam" id="PF01850">
    <property type="entry name" value="PIN"/>
    <property type="match status" value="1"/>
</dbReference>